<proteinExistence type="inferred from homology"/>
<dbReference type="EMBL" id="JASGBI010000001">
    <property type="protein sequence ID" value="MDI9237590.1"/>
    <property type="molecule type" value="Genomic_DNA"/>
</dbReference>
<feature type="domain" description="Nitroreductase" evidence="7">
    <location>
        <begin position="33"/>
        <end position="164"/>
    </location>
</feature>
<dbReference type="InterPro" id="IPR023936">
    <property type="entry name" value="RutE-like"/>
</dbReference>
<evidence type="ECO:0000256" key="3">
    <source>
        <dbReference type="ARBA" id="ARBA00022857"/>
    </source>
</evidence>
<sequence>MSHTVSPSTPLSDAALDQLFRTARTHNELAGEVSDETLHQLYELAKWGPTSANMSPLRLVFVKSAEAKAKLGPALDQGNYAKTLAAPVTAIVAFDMAFYEKLPYLFPHTDARGWFDTKPEDALHTIALRNGSLQGAYVLMAARALGLDCGPMSGFNNALVDETFFAGTKVKSNFLINLGHGDTAKLFPRSPRLSFDEAAAIL</sequence>
<keyword evidence="4 6" id="KW-0560">Oxidoreductase</keyword>
<evidence type="ECO:0000256" key="5">
    <source>
        <dbReference type="ARBA" id="ARBA00023027"/>
    </source>
</evidence>
<dbReference type="SUPFAM" id="SSF55469">
    <property type="entry name" value="FMN-dependent nitroreductase-like"/>
    <property type="match status" value="1"/>
</dbReference>
<keyword evidence="1 6" id="KW-0285">Flavoprotein</keyword>
<evidence type="ECO:0000313" key="9">
    <source>
        <dbReference type="Proteomes" id="UP001321580"/>
    </source>
</evidence>
<dbReference type="Gene3D" id="3.40.109.10">
    <property type="entry name" value="NADH Oxidase"/>
    <property type="match status" value="1"/>
</dbReference>
<evidence type="ECO:0000256" key="2">
    <source>
        <dbReference type="ARBA" id="ARBA00022643"/>
    </source>
</evidence>
<name>A0ABT6XCD2_9GAMM</name>
<keyword evidence="9" id="KW-1185">Reference proteome</keyword>
<dbReference type="InterPro" id="IPR050461">
    <property type="entry name" value="Nitroreductase_HadB/RutE"/>
</dbReference>
<reference evidence="8 9" key="1">
    <citation type="submission" date="2023-05" db="EMBL/GenBank/DDBJ databases">
        <title>Lysobacter sp. strain LF1 Genome sequencing and assembly.</title>
        <authorList>
            <person name="Jung Y."/>
        </authorList>
    </citation>
    <scope>NUCLEOTIDE SEQUENCE [LARGE SCALE GENOMIC DNA]</scope>
    <source>
        <strain evidence="8 9">LF1</strain>
    </source>
</reference>
<evidence type="ECO:0000256" key="6">
    <source>
        <dbReference type="HAMAP-Rule" id="MF_01204"/>
    </source>
</evidence>
<dbReference type="NCBIfam" id="NF003768">
    <property type="entry name" value="PRK05365.1"/>
    <property type="match status" value="1"/>
</dbReference>
<dbReference type="GO" id="GO:0035527">
    <property type="term" value="F:3-hydroxypropionate dehydrogenase (NADP+) activity"/>
    <property type="evidence" value="ECO:0007669"/>
    <property type="project" value="UniProtKB-EC"/>
</dbReference>
<comment type="cofactor">
    <cofactor evidence="6">
        <name>FMN</name>
        <dbReference type="ChEBI" id="CHEBI:58210"/>
    </cofactor>
</comment>
<organism evidence="8 9">
    <name type="scientific">Lysobacter stagni</name>
    <dbReference type="NCBI Taxonomy" id="3045172"/>
    <lineage>
        <taxon>Bacteria</taxon>
        <taxon>Pseudomonadati</taxon>
        <taxon>Pseudomonadota</taxon>
        <taxon>Gammaproteobacteria</taxon>
        <taxon>Lysobacterales</taxon>
        <taxon>Lysobacteraceae</taxon>
        <taxon>Lysobacter</taxon>
    </lineage>
</organism>
<keyword evidence="3 6" id="KW-0521">NADP</keyword>
<comment type="similarity">
    <text evidence="6">Belongs to the nitroreductase family. HadB/RutE subfamily.</text>
</comment>
<keyword evidence="2 6" id="KW-0288">FMN</keyword>
<evidence type="ECO:0000259" key="7">
    <source>
        <dbReference type="Pfam" id="PF00881"/>
    </source>
</evidence>
<dbReference type="RefSeq" id="WP_283211102.1">
    <property type="nucleotide sequence ID" value="NZ_JASGBI010000001.1"/>
</dbReference>
<protein>
    <recommendedName>
        <fullName evidence="6">Putative NADH dehydrogenase/NAD(P)H nitroreductase QLQ15_01535</fullName>
        <ecNumber evidence="6">1.-.-.-</ecNumber>
    </recommendedName>
</protein>
<dbReference type="Pfam" id="PF00881">
    <property type="entry name" value="Nitroreductase"/>
    <property type="match status" value="1"/>
</dbReference>
<dbReference type="CDD" id="cd02148">
    <property type="entry name" value="RutE-like"/>
    <property type="match status" value="1"/>
</dbReference>
<accession>A0ABT6XCD2</accession>
<comment type="caution">
    <text evidence="8">The sequence shown here is derived from an EMBL/GenBank/DDBJ whole genome shotgun (WGS) entry which is preliminary data.</text>
</comment>
<keyword evidence="5 6" id="KW-0520">NAD</keyword>
<evidence type="ECO:0000313" key="8">
    <source>
        <dbReference type="EMBL" id="MDI9237590.1"/>
    </source>
</evidence>
<dbReference type="PANTHER" id="PTHR43543:SF1">
    <property type="entry name" value="MALONIC SEMIALDEHYDE REDUCTASE RUTE-RELATED"/>
    <property type="match status" value="1"/>
</dbReference>
<evidence type="ECO:0000256" key="4">
    <source>
        <dbReference type="ARBA" id="ARBA00023002"/>
    </source>
</evidence>
<dbReference type="Proteomes" id="UP001321580">
    <property type="component" value="Unassembled WGS sequence"/>
</dbReference>
<gene>
    <name evidence="8" type="ORF">QLQ15_01535</name>
</gene>
<evidence type="ECO:0000256" key="1">
    <source>
        <dbReference type="ARBA" id="ARBA00022630"/>
    </source>
</evidence>
<dbReference type="EC" id="1.-.-.-" evidence="6"/>
<dbReference type="HAMAP" id="MF_01204">
    <property type="entry name" value="Oxidoreductase_RutE_HadB"/>
    <property type="match status" value="1"/>
</dbReference>
<dbReference type="InterPro" id="IPR029479">
    <property type="entry name" value="Nitroreductase"/>
</dbReference>
<dbReference type="PANTHER" id="PTHR43543">
    <property type="entry name" value="MALONIC SEMIALDEHYDE REDUCTASE RUTE-RELATED"/>
    <property type="match status" value="1"/>
</dbReference>
<dbReference type="InterPro" id="IPR000415">
    <property type="entry name" value="Nitroreductase-like"/>
</dbReference>